<evidence type="ECO:0000313" key="2">
    <source>
        <dbReference type="EMBL" id="QBD77227.1"/>
    </source>
</evidence>
<dbReference type="EMBL" id="CP035758">
    <property type="protein sequence ID" value="QBD77227.1"/>
    <property type="molecule type" value="Genomic_DNA"/>
</dbReference>
<reference evidence="2 3" key="1">
    <citation type="submission" date="2019-01" db="EMBL/GenBank/DDBJ databases">
        <title>Ktedonosporobacter rubrisoli SCAWS-G2.</title>
        <authorList>
            <person name="Huang Y."/>
            <person name="Yan B."/>
        </authorList>
    </citation>
    <scope>NUCLEOTIDE SEQUENCE [LARGE SCALE GENOMIC DNA]</scope>
    <source>
        <strain evidence="2 3">SCAWS-G2</strain>
    </source>
</reference>
<evidence type="ECO:0000259" key="1">
    <source>
        <dbReference type="Pfam" id="PF12697"/>
    </source>
</evidence>
<dbReference type="SUPFAM" id="SSF53474">
    <property type="entry name" value="alpha/beta-Hydrolases"/>
    <property type="match status" value="1"/>
</dbReference>
<evidence type="ECO:0000313" key="3">
    <source>
        <dbReference type="Proteomes" id="UP000290365"/>
    </source>
</evidence>
<dbReference type="OrthoDB" id="63519at2"/>
<sequence>MVPMENRKGNASEITRLSTTAADGTSVCADVEGEGRIILILHPGMNTSKSYTQVAARLARRYRVIRLHRRQYRLDLKTAPLIGSPCTVAEEVDHVLAMVKAVGAPVLLFGHSSGGTVALEALAASPSSFAGGMIYEPALVLKSTDGLHLSGDRIESNGEVGEELLRMRQALMKGQPGTAIGMCTRVIAGLPSFVANPAGALAALIPAYRQLIPCQIDDLEAMERLGVRLDAYSKLNLPVTMVYGERSPDENLEMVAAVAEVLPRVERIELRGQGHTCHVRDPKKLAEVIETFAKGVFEEAP</sequence>
<organism evidence="2 3">
    <name type="scientific">Ktedonosporobacter rubrisoli</name>
    <dbReference type="NCBI Taxonomy" id="2509675"/>
    <lineage>
        <taxon>Bacteria</taxon>
        <taxon>Bacillati</taxon>
        <taxon>Chloroflexota</taxon>
        <taxon>Ktedonobacteria</taxon>
        <taxon>Ktedonobacterales</taxon>
        <taxon>Ktedonosporobacteraceae</taxon>
        <taxon>Ktedonosporobacter</taxon>
    </lineage>
</organism>
<keyword evidence="3" id="KW-1185">Reference proteome</keyword>
<dbReference type="Proteomes" id="UP000290365">
    <property type="component" value="Chromosome"/>
</dbReference>
<dbReference type="InterPro" id="IPR029058">
    <property type="entry name" value="AB_hydrolase_fold"/>
</dbReference>
<dbReference type="AlphaFoldDB" id="A0A4P6JPC5"/>
<keyword evidence="2" id="KW-0378">Hydrolase</keyword>
<gene>
    <name evidence="2" type="ORF">EPA93_14970</name>
</gene>
<dbReference type="Pfam" id="PF12697">
    <property type="entry name" value="Abhydrolase_6"/>
    <property type="match status" value="1"/>
</dbReference>
<dbReference type="PANTHER" id="PTHR43194">
    <property type="entry name" value="HYDROLASE ALPHA/BETA FOLD FAMILY"/>
    <property type="match status" value="1"/>
</dbReference>
<dbReference type="PANTHER" id="PTHR43194:SF2">
    <property type="entry name" value="PEROXISOMAL MEMBRANE PROTEIN LPX1"/>
    <property type="match status" value="1"/>
</dbReference>
<protein>
    <submittedName>
        <fullName evidence="2">Alpha/beta hydrolase</fullName>
    </submittedName>
</protein>
<dbReference type="InterPro" id="IPR000073">
    <property type="entry name" value="AB_hydrolase_1"/>
</dbReference>
<dbReference type="InterPro" id="IPR050228">
    <property type="entry name" value="Carboxylesterase_BioH"/>
</dbReference>
<dbReference type="GO" id="GO:0016787">
    <property type="term" value="F:hydrolase activity"/>
    <property type="evidence" value="ECO:0007669"/>
    <property type="project" value="UniProtKB-KW"/>
</dbReference>
<dbReference type="KEGG" id="kbs:EPA93_14970"/>
<proteinExistence type="predicted"/>
<feature type="domain" description="AB hydrolase-1" evidence="1">
    <location>
        <begin position="39"/>
        <end position="287"/>
    </location>
</feature>
<name>A0A4P6JPC5_KTERU</name>
<dbReference type="Gene3D" id="3.40.50.1820">
    <property type="entry name" value="alpha/beta hydrolase"/>
    <property type="match status" value="1"/>
</dbReference>
<accession>A0A4P6JPC5</accession>